<evidence type="ECO:0000313" key="2">
    <source>
        <dbReference type="Proteomes" id="UP000266622"/>
    </source>
</evidence>
<comment type="caution">
    <text evidence="1">The sequence shown here is derived from an EMBL/GenBank/DDBJ whole genome shotgun (WGS) entry which is preliminary data.</text>
</comment>
<dbReference type="Gene3D" id="3.40.50.1000">
    <property type="entry name" value="HAD superfamily/HAD-like"/>
    <property type="match status" value="1"/>
</dbReference>
<reference evidence="1 2" key="1">
    <citation type="journal article" date="2018" name="Syst. Appl. Microbiol.">
        <title>A new symbiotic nanoarchaeote (Candidatus Nanoclepta minutus) and its host (Zestosphaera tikiterensis gen. nov., sp. nov.) from a New Zealand hot spring.</title>
        <authorList>
            <person name="St John E."/>
            <person name="Liu Y."/>
            <person name="Podar M."/>
            <person name="Stott M.B."/>
            <person name="Meneghin J."/>
            <person name="Chen Z."/>
            <person name="Lagutin K."/>
            <person name="Mitchell K."/>
            <person name="Reysenbach A.L."/>
        </authorList>
    </citation>
    <scope>NUCLEOTIDE SEQUENCE [LARGE SCALE GENOMIC DNA]</scope>
    <source>
        <strain evidence="1">NZ3</strain>
    </source>
</reference>
<dbReference type="AlphaFoldDB" id="A0A397WP37"/>
<dbReference type="Gene3D" id="1.10.150.520">
    <property type="match status" value="1"/>
</dbReference>
<dbReference type="InterPro" id="IPR023214">
    <property type="entry name" value="HAD_sf"/>
</dbReference>
<protein>
    <recommendedName>
        <fullName evidence="3">Haloacid dehalogenase</fullName>
    </recommendedName>
</protein>
<dbReference type="Proteomes" id="UP000266622">
    <property type="component" value="Unassembled WGS sequence"/>
</dbReference>
<gene>
    <name evidence="1" type="ORF">BXU00_02365</name>
</gene>
<evidence type="ECO:0000313" key="1">
    <source>
        <dbReference type="EMBL" id="RIB35347.1"/>
    </source>
</evidence>
<dbReference type="EMBL" id="MWMI01000003">
    <property type="protein sequence ID" value="RIB35347.1"/>
    <property type="molecule type" value="Genomic_DNA"/>
</dbReference>
<sequence length="215" mass="25761">MIFIDLDNTLYNQEQILRYAFGKISEELKKEFNLNKSKTFRYLLNLVKKKTLRYKIFDDLVSKFNLEISSEELVKLYREFNLEFLKNKKIELYKSALDVLNNDNLTVYTEGNREIQEEKIKNIMKNYGVRFNYIIVRDKLDENNRKYFEEYKVKAYIGDDPLADFLIPNKLGIITVRVLAGLYRRIPNESVKEEYKPKITIRNLKGLRKVLQSMK</sequence>
<evidence type="ECO:0008006" key="3">
    <source>
        <dbReference type="Google" id="ProtNLM"/>
    </source>
</evidence>
<organism evidence="1 2">
    <name type="scientific">Candidatus Nanoclepta minutus</name>
    <dbReference type="NCBI Taxonomy" id="1940235"/>
    <lineage>
        <taxon>Archaea</taxon>
        <taxon>Nanobdellota</taxon>
        <taxon>Candidatus Nanoclepta</taxon>
    </lineage>
</organism>
<name>A0A397WP37_9ARCH</name>
<dbReference type="InterPro" id="IPR036412">
    <property type="entry name" value="HAD-like_sf"/>
</dbReference>
<dbReference type="SUPFAM" id="SSF56784">
    <property type="entry name" value="HAD-like"/>
    <property type="match status" value="1"/>
</dbReference>
<accession>A0A397WP37</accession>
<proteinExistence type="predicted"/>